<feature type="domain" description="ABM" evidence="1">
    <location>
        <begin position="2"/>
        <end position="90"/>
    </location>
</feature>
<dbReference type="Proteomes" id="UP000273001">
    <property type="component" value="Chromosome"/>
</dbReference>
<keyword evidence="2" id="KW-0503">Monooxygenase</keyword>
<dbReference type="PANTHER" id="PTHR33336">
    <property type="entry name" value="QUINOL MONOOXYGENASE YGIN-RELATED"/>
    <property type="match status" value="1"/>
</dbReference>
<evidence type="ECO:0000313" key="3">
    <source>
        <dbReference type="Proteomes" id="UP000273001"/>
    </source>
</evidence>
<name>A0ABN5PTD7_9ACTO</name>
<reference evidence="2 3" key="1">
    <citation type="submission" date="2018-09" db="EMBL/GenBank/DDBJ databases">
        <authorList>
            <person name="Li J."/>
        </authorList>
    </citation>
    <scope>NUCLEOTIDE SEQUENCE [LARGE SCALE GENOMIC DNA]</scope>
    <source>
        <strain evidence="2 3">2129</strain>
    </source>
</reference>
<dbReference type="EMBL" id="CP032514">
    <property type="protein sequence ID" value="AYD90529.1"/>
    <property type="molecule type" value="Genomic_DNA"/>
</dbReference>
<sequence length="94" mass="10473">MIHVIATFAVSSDQVDRFIETAQPLVSASRAENGNISYELLRSREEPTRLTFLETWRDDAALQAHSASQHFTTIISRLLLLAEGEPSIVQYVAA</sequence>
<gene>
    <name evidence="2" type="ORF">D5R93_11920</name>
</gene>
<proteinExistence type="predicted"/>
<dbReference type="InterPro" id="IPR007138">
    <property type="entry name" value="ABM_dom"/>
</dbReference>
<dbReference type="RefSeq" id="WP_119835535.1">
    <property type="nucleotide sequence ID" value="NZ_CP032514.1"/>
</dbReference>
<organism evidence="2 3">
    <name type="scientific">Actinomyces lilanjuaniae</name>
    <dbReference type="NCBI Taxonomy" id="2321394"/>
    <lineage>
        <taxon>Bacteria</taxon>
        <taxon>Bacillati</taxon>
        <taxon>Actinomycetota</taxon>
        <taxon>Actinomycetes</taxon>
        <taxon>Actinomycetales</taxon>
        <taxon>Actinomycetaceae</taxon>
        <taxon>Actinomyces</taxon>
    </lineage>
</organism>
<keyword evidence="2" id="KW-0560">Oxidoreductase</keyword>
<protein>
    <submittedName>
        <fullName evidence="2">Antibiotic biosynthesis monooxygenase</fullName>
    </submittedName>
</protein>
<dbReference type="SUPFAM" id="SSF54909">
    <property type="entry name" value="Dimeric alpha+beta barrel"/>
    <property type="match status" value="1"/>
</dbReference>
<evidence type="ECO:0000259" key="1">
    <source>
        <dbReference type="PROSITE" id="PS51725"/>
    </source>
</evidence>
<dbReference type="InterPro" id="IPR050744">
    <property type="entry name" value="AI-2_Isomerase_LsrG"/>
</dbReference>
<dbReference type="PROSITE" id="PS51725">
    <property type="entry name" value="ABM"/>
    <property type="match status" value="1"/>
</dbReference>
<keyword evidence="3" id="KW-1185">Reference proteome</keyword>
<accession>A0ABN5PTD7</accession>
<dbReference type="InterPro" id="IPR011008">
    <property type="entry name" value="Dimeric_a/b-barrel"/>
</dbReference>
<dbReference type="Pfam" id="PF03992">
    <property type="entry name" value="ABM"/>
    <property type="match status" value="1"/>
</dbReference>
<dbReference type="GO" id="GO:0004497">
    <property type="term" value="F:monooxygenase activity"/>
    <property type="evidence" value="ECO:0007669"/>
    <property type="project" value="UniProtKB-KW"/>
</dbReference>
<dbReference type="Gene3D" id="3.30.70.100">
    <property type="match status" value="1"/>
</dbReference>
<evidence type="ECO:0000313" key="2">
    <source>
        <dbReference type="EMBL" id="AYD90529.1"/>
    </source>
</evidence>
<dbReference type="PANTHER" id="PTHR33336:SF15">
    <property type="entry name" value="ABM DOMAIN-CONTAINING PROTEIN"/>
    <property type="match status" value="1"/>
</dbReference>